<reference evidence="5" key="1">
    <citation type="journal article" date="2017" name="Nat. Microbiol.">
        <title>Global analysis of biosynthetic gene clusters reveals vast potential of secondary metabolite production in Penicillium species.</title>
        <authorList>
            <person name="Nielsen J.C."/>
            <person name="Grijseels S."/>
            <person name="Prigent S."/>
            <person name="Ji B."/>
            <person name="Dainat J."/>
            <person name="Nielsen K.F."/>
            <person name="Frisvad J.C."/>
            <person name="Workman M."/>
            <person name="Nielsen J."/>
        </authorList>
    </citation>
    <scope>NUCLEOTIDE SEQUENCE [LARGE SCALE GENOMIC DNA]</scope>
    <source>
        <strain evidence="5">IBT 4502</strain>
    </source>
</reference>
<gene>
    <name evidence="4" type="ORF">PENPOL_c001G09141</name>
</gene>
<dbReference type="PANTHER" id="PTHR43056:SF10">
    <property type="entry name" value="COCE_NOND FAMILY, PUTATIVE (AFU_ORTHOLOGUE AFUA_7G00600)-RELATED"/>
    <property type="match status" value="1"/>
</dbReference>
<dbReference type="NCBIfam" id="TIGR00976">
    <property type="entry name" value="CocE_NonD"/>
    <property type="match status" value="1"/>
</dbReference>
<dbReference type="OrthoDB" id="2578740at2759"/>
<dbReference type="GO" id="GO:0072330">
    <property type="term" value="P:monocarboxylic acid biosynthetic process"/>
    <property type="evidence" value="ECO:0007669"/>
    <property type="project" value="UniProtKB-ARBA"/>
</dbReference>
<dbReference type="Gene3D" id="2.60.120.260">
    <property type="entry name" value="Galactose-binding domain-like"/>
    <property type="match status" value="1"/>
</dbReference>
<dbReference type="GO" id="GO:0017000">
    <property type="term" value="P:antibiotic biosynthetic process"/>
    <property type="evidence" value="ECO:0007669"/>
    <property type="project" value="UniProtKB-ARBA"/>
</dbReference>
<dbReference type="Proteomes" id="UP000191408">
    <property type="component" value="Unassembled WGS sequence"/>
</dbReference>
<evidence type="ECO:0000256" key="2">
    <source>
        <dbReference type="SAM" id="MobiDB-lite"/>
    </source>
</evidence>
<evidence type="ECO:0000313" key="5">
    <source>
        <dbReference type="Proteomes" id="UP000191408"/>
    </source>
</evidence>
<dbReference type="Gene3D" id="3.40.50.1820">
    <property type="entry name" value="alpha/beta hydrolase"/>
    <property type="match status" value="1"/>
</dbReference>
<dbReference type="SUPFAM" id="SSF53474">
    <property type="entry name" value="alpha/beta-Hydrolases"/>
    <property type="match status" value="1"/>
</dbReference>
<dbReference type="SMART" id="SM00939">
    <property type="entry name" value="PepX_C"/>
    <property type="match status" value="1"/>
</dbReference>
<protein>
    <recommendedName>
        <fullName evidence="3">Xaa-Pro dipeptidyl-peptidase C-terminal domain-containing protein</fullName>
    </recommendedName>
</protein>
<evidence type="ECO:0000256" key="1">
    <source>
        <dbReference type="ARBA" id="ARBA00022801"/>
    </source>
</evidence>
<keyword evidence="1" id="KW-0378">Hydrolase</keyword>
<keyword evidence="5" id="KW-1185">Reference proteome</keyword>
<dbReference type="SUPFAM" id="SSF49785">
    <property type="entry name" value="Galactose-binding domain-like"/>
    <property type="match status" value="1"/>
</dbReference>
<dbReference type="Pfam" id="PF02129">
    <property type="entry name" value="Peptidase_S15"/>
    <property type="match status" value="1"/>
</dbReference>
<dbReference type="GO" id="GO:0008239">
    <property type="term" value="F:dipeptidyl-peptidase activity"/>
    <property type="evidence" value="ECO:0007669"/>
    <property type="project" value="InterPro"/>
</dbReference>
<dbReference type="AlphaFoldDB" id="A0A1V6P1P1"/>
<dbReference type="InterPro" id="IPR000383">
    <property type="entry name" value="Xaa-Pro-like_dom"/>
</dbReference>
<dbReference type="EMBL" id="MDYM01000001">
    <property type="protein sequence ID" value="OQD70871.1"/>
    <property type="molecule type" value="Genomic_DNA"/>
</dbReference>
<dbReference type="InterPro" id="IPR013736">
    <property type="entry name" value="Xaa-Pro_dipept_C"/>
</dbReference>
<accession>A0A1V6P1P1</accession>
<dbReference type="InterPro" id="IPR005674">
    <property type="entry name" value="CocE/Ser_esterase"/>
</dbReference>
<dbReference type="STRING" id="60169.A0A1V6P1P1"/>
<dbReference type="Pfam" id="PF08530">
    <property type="entry name" value="PepX_C"/>
    <property type="match status" value="1"/>
</dbReference>
<proteinExistence type="predicted"/>
<evidence type="ECO:0000259" key="3">
    <source>
        <dbReference type="SMART" id="SM00939"/>
    </source>
</evidence>
<organism evidence="4 5">
    <name type="scientific">Penicillium polonicum</name>
    <dbReference type="NCBI Taxonomy" id="60169"/>
    <lineage>
        <taxon>Eukaryota</taxon>
        <taxon>Fungi</taxon>
        <taxon>Dikarya</taxon>
        <taxon>Ascomycota</taxon>
        <taxon>Pezizomycotina</taxon>
        <taxon>Eurotiomycetes</taxon>
        <taxon>Eurotiomycetidae</taxon>
        <taxon>Eurotiales</taxon>
        <taxon>Aspergillaceae</taxon>
        <taxon>Penicillium</taxon>
    </lineage>
</organism>
<dbReference type="PANTHER" id="PTHR43056">
    <property type="entry name" value="PEPTIDASE S9 PROLYL OLIGOPEPTIDASE"/>
    <property type="match status" value="1"/>
</dbReference>
<feature type="domain" description="Xaa-Pro dipeptidyl-peptidase C-terminal" evidence="3">
    <location>
        <begin position="324"/>
        <end position="585"/>
    </location>
</feature>
<feature type="region of interest" description="Disordered" evidence="2">
    <location>
        <begin position="1"/>
        <end position="23"/>
    </location>
</feature>
<evidence type="ECO:0000313" key="4">
    <source>
        <dbReference type="EMBL" id="OQD70871.1"/>
    </source>
</evidence>
<name>A0A1V6P1P1_PENPO</name>
<dbReference type="InterPro" id="IPR029058">
    <property type="entry name" value="AB_hydrolase_fold"/>
</dbReference>
<comment type="caution">
    <text evidence="4">The sequence shown here is derived from an EMBL/GenBank/DDBJ whole genome shotgun (WGS) entry which is preliminary data.</text>
</comment>
<dbReference type="InterPro" id="IPR050585">
    <property type="entry name" value="Xaa-Pro_dipeptidyl-ppase/CocE"/>
</dbReference>
<sequence length="589" mass="66079">MSLEFAPTETIFQSSKKPEAPGTGYDGFHPASIVLPEGHCRTPECRPLPIALIWDRDVPLRMRDGVRIRVDIFRPKESVAQLPTLMAWSPYGKTGAGVISLDMIPHRAGIPKSKLSGYEKWEAPDPAEWCARGYAVVNVDARGVFDSEGDIRWLGTGEGQDGHDAIEEVAKLPWSNGRVALAGNSWLAMAQWFIAAENPPHLTCIAPLEGASDFYRETLCRGGVPFKPFWDMLRTCLVGRNRVEDPVAMIEKHPDWHAYWEDKRARLDKISIPAYILASYSTMIHTEGSFRGFEDIASKDKWLTVHATQEWFDLYSRERIDDLASFFDCYMKDCNNGWKNTPRVRASILPFNNVAMINVPFSAWPPVETEYHKLYLQSFNTLTTEYANSKSGIAHYPADQPGTQGGDDSGQLSFSYKFASRKMLLGYSKAVLFMSAEQADDMDVFVQLRKADRQGEILEHLNIPLKDLQLSRVNEVEQINPLKYLGPPGILRASHAELDPALSTDFHPIYTHQNAQKITPGQIVKLEISIWPTGILFEPGESLILRIGGNPQVLAEFSALRGKWLSNNNGTNSVHFGGKYLSYISVPFV</sequence>
<dbReference type="Gene3D" id="1.10.3020.20">
    <property type="match status" value="1"/>
</dbReference>
<dbReference type="InterPro" id="IPR008979">
    <property type="entry name" value="Galactose-bd-like_sf"/>
</dbReference>